<evidence type="ECO:0000313" key="1">
    <source>
        <dbReference type="EMBL" id="MEJ8636269.1"/>
    </source>
</evidence>
<dbReference type="EMBL" id="JBBKAJ010000022">
    <property type="protein sequence ID" value="MEJ8636269.1"/>
    <property type="molecule type" value="Genomic_DNA"/>
</dbReference>
<protein>
    <submittedName>
        <fullName evidence="1">T7SS-secreted protein</fullName>
    </submittedName>
</protein>
<dbReference type="Proteomes" id="UP001377168">
    <property type="component" value="Unassembled WGS sequence"/>
</dbReference>
<gene>
    <name evidence="1" type="ORF">WKI67_23180</name>
</gene>
<keyword evidence="2" id="KW-1185">Reference proteome</keyword>
<comment type="caution">
    <text evidence="1">The sequence shown here is derived from an EMBL/GenBank/DDBJ whole genome shotgun (WGS) entry which is preliminary data.</text>
</comment>
<name>A0ACC6PXX6_9ACTN</name>
<organism evidence="1 2">
    <name type="scientific">Streptomyces achmelvichensis</name>
    <dbReference type="NCBI Taxonomy" id="3134111"/>
    <lineage>
        <taxon>Bacteria</taxon>
        <taxon>Bacillati</taxon>
        <taxon>Actinomycetota</taxon>
        <taxon>Actinomycetes</taxon>
        <taxon>Kitasatosporales</taxon>
        <taxon>Streptomycetaceae</taxon>
        <taxon>Streptomyces</taxon>
    </lineage>
</organism>
<accession>A0ACC6PXX6</accession>
<reference evidence="1" key="1">
    <citation type="submission" date="2024-03" db="EMBL/GenBank/DDBJ databases">
        <title>Novel Streptomyces species of biotechnological and ecological value are a feature of Machair soil.</title>
        <authorList>
            <person name="Prole J.R."/>
            <person name="Goodfellow M."/>
            <person name="Allenby N."/>
            <person name="Ward A.C."/>
        </authorList>
    </citation>
    <scope>NUCLEOTIDE SEQUENCE</scope>
    <source>
        <strain evidence="1">MS2.AVA.5</strain>
    </source>
</reference>
<sequence>MGIGDFVSDITPDVVEDAVEDGVEWAGDRVEDAGNWTADRLDDVGWESGADWVREQSRSLANRMGAEVAEMDLGQTEDKTKLIYGSASKIRSTASHLKDFQSAFSNVAGGLGGLDSSSLKGEAADAFRATVKIEPPKWHKAADACEKAAGALEAFAGTVEWAQGQAQTAIDKWKAGTKASEDALNAHKSKVDTYNKAADQYNAQPADQRNPASLPPKPGEFTDPGKGRMEEAQQILAEARKQRNTAAETARTAVRAARDTAPPKPSYAEQAKDGLDEIQIMQTHFGGGIIKGTAGLLNFVRSVNPTDPYNITHPAEYALALNNTAAGLVQVANDPWGAGKQMVTDFMKDPAEGFGRLIPDLALTAATGGAGAGIKGVRLADELADAANASRRARGLVDDAPNGTHNRPDGERTADGTDPVDLASGRMFLPQTDVVLPGVLPLAFTRRVESGYTAGRFFGPSWSSTVDERLEIDAAGVIHVTDDGLLITYPHPVPGLSTRPETGTSRSVLSRDETGDYTLTDPETRLTKHFAGPPGADTGGDGDGWLVEVADSNGNTVALDRADDGTPLALVHSAGYHLSLATAEGRVTALALTGTDAGPDGQPARPVMAYGYTDGNLTQVTKPSGATLTFAYDEHHRVTGWVDSNSRGYAYTYDDRHRVTSEGGEAGHFRVTLSYGEPDPATGHRTTTLTTAEGHTTCHLIGEGNRVLATTDPLGHTTRFTYDTRGNRLSRTDALGRTTSFAYDEEGRLSTLTRPDGSTIHAERDASGQATGINAPGGARWRQEFDDRGNRTSLTDPAGRTTRYTYDAHGRPETVIDAVGEVTTVRCDRSGLPLEVTDPLGGTTRYRRDAFGRLLSVTDALGAVTGFEWNADGLLSRRTAPGGAAESWTWDGEGNCLSHTDSLGHTTHYEYTHFDLLTARTGPDGCRYTFDHDAELRLTRVTNPQGLTWSYAYDDAGRVIAETDFDGRTLGYGLDPLGQVARRTTPTGETIHYERDIGGRVTRKVAGGRTTGYTYAPGGGLLHASGPDGELSYQYDRSGRVKTELADGRVTTHAYDALGRRTRRMTPSGQVTTYSYDAAGNLVRQTSGGHEVDFDRDATGRELTRQFGEMLTFTTEWDAAGRVAGQETSSAGRSLNRRTYNYRADGLLTGIDDELSGPRRFDLDPAGRVTAVHADGWSETYAYDEAGNQTAASWPASMPGQEAMGPRTYAGTRITRAGDVRYEHDAAGRIVLRQKTRLSRKPDTWRYTWDAEDRLTAVTTPDGTRWRYLYDPLGRRTAKQRLARDGVTVVEQVSFTWDGSTLCEQTTTSADLAHPVVLTWDHSGMRPLAQTERITGADPSQEEVDRRFFAIVTDLVGTPTELVDESGDIAWHTRTTLWGTTTWSRTSTAYTPLRFPGQYFDPETGLHYNYFRHYDPETARYLTPDPLGLAPAPNPVAYVNNPHTAADPLGLAPVGCPDETVTVYRKQTDHPLSQRVHIGENGEVTITGHGKLYLNMSGDMKHTVEFRSDSGQIVSYDVPKSYRDSIHDDALPQNKDDHPDGSAFTRQEWKALLKEYPEISDPTKGPHLYGIPDKLLDGLRDAIIPGSGRVVREG</sequence>
<evidence type="ECO:0000313" key="2">
    <source>
        <dbReference type="Proteomes" id="UP001377168"/>
    </source>
</evidence>
<proteinExistence type="predicted"/>